<dbReference type="AlphaFoldDB" id="A0A3P7IP52"/>
<keyword evidence="2" id="KW-1185">Reference proteome</keyword>
<name>A0A3P7IP52_STRVU</name>
<evidence type="ECO:0000313" key="1">
    <source>
        <dbReference type="EMBL" id="VDM74870.1"/>
    </source>
</evidence>
<dbReference type="EMBL" id="UYYB01094702">
    <property type="protein sequence ID" value="VDM74870.1"/>
    <property type="molecule type" value="Genomic_DNA"/>
</dbReference>
<protein>
    <submittedName>
        <fullName evidence="1">Uncharacterized protein</fullName>
    </submittedName>
</protein>
<gene>
    <name evidence="1" type="ORF">SVUK_LOCUS9868</name>
</gene>
<reference evidence="1 2" key="1">
    <citation type="submission" date="2018-11" db="EMBL/GenBank/DDBJ databases">
        <authorList>
            <consortium name="Pathogen Informatics"/>
        </authorList>
    </citation>
    <scope>NUCLEOTIDE SEQUENCE [LARGE SCALE GENOMIC DNA]</scope>
</reference>
<sequence>MQEFLATYNWSIEEDPTKDYDLLLRGLRACAKSASMPRTRNLTKRTKFKAHQGSVEEKSAEAVSDCITSRATGNQYL</sequence>
<accession>A0A3P7IP52</accession>
<dbReference type="Proteomes" id="UP000270094">
    <property type="component" value="Unassembled WGS sequence"/>
</dbReference>
<evidence type="ECO:0000313" key="2">
    <source>
        <dbReference type="Proteomes" id="UP000270094"/>
    </source>
</evidence>
<organism evidence="1 2">
    <name type="scientific">Strongylus vulgaris</name>
    <name type="common">Blood worm</name>
    <dbReference type="NCBI Taxonomy" id="40348"/>
    <lineage>
        <taxon>Eukaryota</taxon>
        <taxon>Metazoa</taxon>
        <taxon>Ecdysozoa</taxon>
        <taxon>Nematoda</taxon>
        <taxon>Chromadorea</taxon>
        <taxon>Rhabditida</taxon>
        <taxon>Rhabditina</taxon>
        <taxon>Rhabditomorpha</taxon>
        <taxon>Strongyloidea</taxon>
        <taxon>Strongylidae</taxon>
        <taxon>Strongylus</taxon>
    </lineage>
</organism>
<proteinExistence type="predicted"/>